<organism evidence="4 5">
    <name type="scientific">Thioalkalivibrio halophilus</name>
    <dbReference type="NCBI Taxonomy" id="252474"/>
    <lineage>
        <taxon>Bacteria</taxon>
        <taxon>Pseudomonadati</taxon>
        <taxon>Pseudomonadota</taxon>
        <taxon>Gammaproteobacteria</taxon>
        <taxon>Chromatiales</taxon>
        <taxon>Ectothiorhodospiraceae</taxon>
        <taxon>Thioalkalivibrio</taxon>
    </lineage>
</organism>
<comment type="subunit">
    <text evidence="2">Component of the lipopolysaccharide transport and assembly complex. Interacts with LptE and LptA.</text>
</comment>
<evidence type="ECO:0000256" key="1">
    <source>
        <dbReference type="ARBA" id="ARBA00023237"/>
    </source>
</evidence>
<comment type="caution">
    <text evidence="4">The sequence shown here is derived from an EMBL/GenBank/DDBJ whole genome shotgun (WGS) entry which is preliminary data.</text>
</comment>
<feature type="signal peptide" evidence="2">
    <location>
        <begin position="1"/>
        <end position="22"/>
    </location>
</feature>
<dbReference type="InterPro" id="IPR050218">
    <property type="entry name" value="LptD"/>
</dbReference>
<comment type="function">
    <text evidence="2">Together with LptE, is involved in the assembly of lipopolysaccharide (LPS) at the surface of the outer membrane.</text>
</comment>
<dbReference type="InterPro" id="IPR007543">
    <property type="entry name" value="LptD_C"/>
</dbReference>
<dbReference type="Pfam" id="PF04453">
    <property type="entry name" value="LptD"/>
    <property type="match status" value="1"/>
</dbReference>
<name>A0A1V2ZWM7_9GAMM</name>
<proteinExistence type="inferred from homology"/>
<keyword evidence="1 2" id="KW-0998">Cell outer membrane</keyword>
<keyword evidence="2" id="KW-0472">Membrane</keyword>
<sequence precursor="true">MRPARAAAVSLVLVATAPAAGAETAFGGDRPAGCEFAPDTVWPALRELPPDVREIEADHVRREGDQVRAEGDVQLYADRQRLDAEVLDYDRARGLARTEGAVRLFDGDLLLQGEDGRFQLDEDTGELSRIDYMVRSVPARGQAGAGTQLDPDRHRFEQAQYTTCPVNRDSWRLDAARLDLDQESGRGVARHAVLRVRNIPVAYTPYIDFPLDDRRKSGFLLPSFGTGGRTGADLSLPWYWNIAPNYDATFTPRIMADRGIKLGTEFRYLQPAHEGQVDFRYLPDDRETGEDRQFVAWEHRTRIAPGLRLDIDAAEVSDGEYFRDFGSADRYSGSVRDLRRRADLTWSQPRYRLRTRVEDYQIVDTELADRREPYQRLPQITLEAGEYAGQWAGGGVTWDLDAELVRFARQERASDRPTGLRFDLDPELAWRFDTGGIFVEPRAGVRYTAYELDRRGEPGPESIRRTVPHAAVDSGLIFERDLADGERLQTLEPRLFYGYVPYRDQGDIPVFDTGEREFSFDNLFSLQRFTGADRVGDTHQLTAALTSRILDTTTGQERARLSVGEIRYFRDRRVRRSPSAPALEDRHSDLAVEGRLRIGDAWDGRGSVLYNREHEDTSLAALGVSWSPDERRRINFGYRQRADRLEQTDVSVLWPAGDRVDLVGRWNYSLRSERDLELLAGLQYRSCCYGLRVVARRSLDSDQRYDNSIHFQITLDGLARFDGGVDSLLSEGIAGYDAHPDR</sequence>
<dbReference type="AlphaFoldDB" id="A0A1V2ZWM7"/>
<reference evidence="4 5" key="1">
    <citation type="submission" date="2017-02" db="EMBL/GenBank/DDBJ databases">
        <title>Genomic diversity within the haloalkaliphilic genus Thioalkalivibrio.</title>
        <authorList>
            <person name="Ahn A.-C."/>
            <person name="Meier-Kolthoff J."/>
            <person name="Overmars L."/>
            <person name="Richter M."/>
            <person name="Woyke T."/>
            <person name="Sorokin D.Y."/>
            <person name="Muyzer G."/>
        </authorList>
    </citation>
    <scope>NUCLEOTIDE SEQUENCE [LARGE SCALE GENOMIC DNA]</scope>
    <source>
        <strain evidence="4 5">HL17</strain>
    </source>
</reference>
<dbReference type="InterPro" id="IPR020889">
    <property type="entry name" value="LipoPS_assembly_LptD"/>
</dbReference>
<dbReference type="PANTHER" id="PTHR30189:SF1">
    <property type="entry name" value="LPS-ASSEMBLY PROTEIN LPTD"/>
    <property type="match status" value="1"/>
</dbReference>
<dbReference type="PANTHER" id="PTHR30189">
    <property type="entry name" value="LPS-ASSEMBLY PROTEIN"/>
    <property type="match status" value="1"/>
</dbReference>
<protein>
    <recommendedName>
        <fullName evidence="2">LPS-assembly protein LptD</fullName>
    </recommendedName>
</protein>
<comment type="similarity">
    <text evidence="2">Belongs to the LptD family.</text>
</comment>
<dbReference type="Proteomes" id="UP000189177">
    <property type="component" value="Unassembled WGS sequence"/>
</dbReference>
<dbReference type="OrthoDB" id="9760225at2"/>
<gene>
    <name evidence="2" type="primary">lptD</name>
    <name evidence="4" type="ORF">B1A74_10495</name>
</gene>
<dbReference type="HAMAP" id="MF_01411">
    <property type="entry name" value="LPS_assembly_LptD"/>
    <property type="match status" value="1"/>
</dbReference>
<evidence type="ECO:0000313" key="5">
    <source>
        <dbReference type="Proteomes" id="UP000189177"/>
    </source>
</evidence>
<dbReference type="GO" id="GO:0009279">
    <property type="term" value="C:cell outer membrane"/>
    <property type="evidence" value="ECO:0007669"/>
    <property type="project" value="UniProtKB-SubCell"/>
</dbReference>
<dbReference type="STRING" id="252474.B1A74_10495"/>
<dbReference type="GO" id="GO:0015920">
    <property type="term" value="P:lipopolysaccharide transport"/>
    <property type="evidence" value="ECO:0007669"/>
    <property type="project" value="InterPro"/>
</dbReference>
<dbReference type="GO" id="GO:0043165">
    <property type="term" value="P:Gram-negative-bacterium-type cell outer membrane assembly"/>
    <property type="evidence" value="ECO:0007669"/>
    <property type="project" value="UniProtKB-UniRule"/>
</dbReference>
<dbReference type="RefSeq" id="WP_077244610.1">
    <property type="nucleotide sequence ID" value="NZ_MUZR01000046.1"/>
</dbReference>
<comment type="subcellular location">
    <subcellularLocation>
        <location evidence="2">Cell outer membrane</location>
    </subcellularLocation>
</comment>
<evidence type="ECO:0000256" key="2">
    <source>
        <dbReference type="HAMAP-Rule" id="MF_01411"/>
    </source>
</evidence>
<evidence type="ECO:0000313" key="4">
    <source>
        <dbReference type="EMBL" id="OOC09524.1"/>
    </source>
</evidence>
<evidence type="ECO:0000259" key="3">
    <source>
        <dbReference type="Pfam" id="PF04453"/>
    </source>
</evidence>
<accession>A0A1V2ZWM7</accession>
<comment type="caution">
    <text evidence="2">Lacks conserved residue(s) required for the propagation of feature annotation.</text>
</comment>
<feature type="domain" description="LptD C-terminal" evidence="3">
    <location>
        <begin position="291"/>
        <end position="658"/>
    </location>
</feature>
<keyword evidence="2" id="KW-0732">Signal</keyword>
<dbReference type="GO" id="GO:1990351">
    <property type="term" value="C:transporter complex"/>
    <property type="evidence" value="ECO:0007669"/>
    <property type="project" value="TreeGrafter"/>
</dbReference>
<dbReference type="EMBL" id="MUZR01000046">
    <property type="protein sequence ID" value="OOC09524.1"/>
    <property type="molecule type" value="Genomic_DNA"/>
</dbReference>
<feature type="chain" id="PRO_5013413260" description="LPS-assembly protein LptD" evidence="2">
    <location>
        <begin position="23"/>
        <end position="742"/>
    </location>
</feature>
<keyword evidence="5" id="KW-1185">Reference proteome</keyword>